<feature type="transmembrane region" description="Helical" evidence="7">
    <location>
        <begin position="15"/>
        <end position="35"/>
    </location>
</feature>
<keyword evidence="5 7" id="KW-1133">Transmembrane helix</keyword>
<sequence length="299" mass="33467">MHQYLFYIGDFPVRAYGLLLSLGIFCAAAVGYFLLKKDGRGWHVHMVDFAIYTGIAGIIGARLWDVFFFDWTYYQHHLLEIPFVWQGGMAIQGGVILGTLVGIWYVKRQGIDPWAFADIFAPALILGQSVGRMANLMNGDAFGNPTGGNFGILYPETTLAFKTYGAQPLWPAEIWEGQIDILIFVILLLFNTTKHKKGQTFVLYAILYSTARFFLEFLRGDYVNLTMGLKSAQMTSLTVIIIGIVIFIALQIKGKYDEHVLLAHEAAEEAAISGKRPPQNSTVNKNGVISDKKKNNKRK</sequence>
<feature type="transmembrane region" description="Helical" evidence="7">
    <location>
        <begin position="231"/>
        <end position="250"/>
    </location>
</feature>
<feature type="binding site" evidence="7">
    <location>
        <position position="132"/>
    </location>
    <ligand>
        <name>a 1,2-diacyl-sn-glycero-3-phospho-(1'-sn-glycerol)</name>
        <dbReference type="ChEBI" id="CHEBI:64716"/>
    </ligand>
</feature>
<dbReference type="GO" id="GO:0042158">
    <property type="term" value="P:lipoprotein biosynthetic process"/>
    <property type="evidence" value="ECO:0007669"/>
    <property type="project" value="UniProtKB-UniRule"/>
</dbReference>
<feature type="region of interest" description="Disordered" evidence="8">
    <location>
        <begin position="271"/>
        <end position="299"/>
    </location>
</feature>
<feature type="compositionally biased region" description="Polar residues" evidence="8">
    <location>
        <begin position="278"/>
        <end position="287"/>
    </location>
</feature>
<comment type="catalytic activity">
    <reaction evidence="7">
        <text>L-cysteinyl-[prolipoprotein] + a 1,2-diacyl-sn-glycero-3-phospho-(1'-sn-glycerol) = an S-1,2-diacyl-sn-glyceryl-L-cysteinyl-[prolipoprotein] + sn-glycerol 1-phosphate + H(+)</text>
        <dbReference type="Rhea" id="RHEA:56712"/>
        <dbReference type="Rhea" id="RHEA-COMP:14679"/>
        <dbReference type="Rhea" id="RHEA-COMP:14680"/>
        <dbReference type="ChEBI" id="CHEBI:15378"/>
        <dbReference type="ChEBI" id="CHEBI:29950"/>
        <dbReference type="ChEBI" id="CHEBI:57685"/>
        <dbReference type="ChEBI" id="CHEBI:64716"/>
        <dbReference type="ChEBI" id="CHEBI:140658"/>
        <dbReference type="EC" id="2.5.1.145"/>
    </reaction>
</comment>
<dbReference type="AlphaFoldDB" id="A0A380NHL1"/>
<evidence type="ECO:0000256" key="2">
    <source>
        <dbReference type="ARBA" id="ARBA00022475"/>
    </source>
</evidence>
<feature type="transmembrane region" description="Helical" evidence="7">
    <location>
        <begin position="84"/>
        <end position="106"/>
    </location>
</feature>
<dbReference type="Proteomes" id="UP000255367">
    <property type="component" value="Unassembled WGS sequence"/>
</dbReference>
<dbReference type="OrthoDB" id="871140at2"/>
<dbReference type="GO" id="GO:0005886">
    <property type="term" value="C:plasma membrane"/>
    <property type="evidence" value="ECO:0007669"/>
    <property type="project" value="UniProtKB-SubCell"/>
</dbReference>
<keyword evidence="2 7" id="KW-1003">Cell membrane</keyword>
<evidence type="ECO:0000256" key="1">
    <source>
        <dbReference type="ARBA" id="ARBA00007150"/>
    </source>
</evidence>
<evidence type="ECO:0000313" key="10">
    <source>
        <dbReference type="Proteomes" id="UP000255367"/>
    </source>
</evidence>
<comment type="function">
    <text evidence="7">Catalyzes the transfer of the diacylglyceryl group from phosphatidylglycerol to the sulfhydryl group of the N-terminal cysteine of a prolipoprotein, the first step in the formation of mature lipoproteins.</text>
</comment>
<keyword evidence="6 7" id="KW-0472">Membrane</keyword>
<keyword evidence="9" id="KW-0328">Glycosyltransferase</keyword>
<proteinExistence type="inferred from homology"/>
<dbReference type="EC" id="2.5.1.145" evidence="7"/>
<comment type="subcellular location">
    <subcellularLocation>
        <location evidence="7">Cell membrane</location>
        <topology evidence="7">Multi-pass membrane protein</topology>
    </subcellularLocation>
</comment>
<evidence type="ECO:0000256" key="6">
    <source>
        <dbReference type="ARBA" id="ARBA00023136"/>
    </source>
</evidence>
<keyword evidence="3 7" id="KW-0808">Transferase</keyword>
<dbReference type="GO" id="GO:0008961">
    <property type="term" value="F:phosphatidylglycerol-prolipoprotein diacylglyceryl transferase activity"/>
    <property type="evidence" value="ECO:0007669"/>
    <property type="project" value="UniProtKB-UniRule"/>
</dbReference>
<evidence type="ECO:0000256" key="8">
    <source>
        <dbReference type="SAM" id="MobiDB-lite"/>
    </source>
</evidence>
<gene>
    <name evidence="7 9" type="primary">lgt</name>
    <name evidence="9" type="ORF">NCTC12020_00527</name>
</gene>
<protein>
    <recommendedName>
        <fullName evidence="7">Phosphatidylglycerol--prolipoprotein diacylglyceryl transferase</fullName>
        <ecNumber evidence="7">2.5.1.145</ecNumber>
    </recommendedName>
</protein>
<evidence type="ECO:0000313" key="9">
    <source>
        <dbReference type="EMBL" id="SUP41261.1"/>
    </source>
</evidence>
<keyword evidence="10" id="KW-1185">Reference proteome</keyword>
<accession>A0A380NHL1</accession>
<keyword evidence="4 7" id="KW-0812">Transmembrane</keyword>
<name>A0A380NHL1_9FIRM</name>
<dbReference type="InterPro" id="IPR001640">
    <property type="entry name" value="Lgt"/>
</dbReference>
<feature type="transmembrane region" description="Helical" evidence="7">
    <location>
        <begin position="47"/>
        <end position="64"/>
    </location>
</feature>
<evidence type="ECO:0000256" key="7">
    <source>
        <dbReference type="HAMAP-Rule" id="MF_01147"/>
    </source>
</evidence>
<dbReference type="PANTHER" id="PTHR30589">
    <property type="entry name" value="PROLIPOPROTEIN DIACYLGLYCERYL TRANSFERASE"/>
    <property type="match status" value="1"/>
</dbReference>
<dbReference type="PANTHER" id="PTHR30589:SF0">
    <property type="entry name" value="PHOSPHATIDYLGLYCEROL--PROLIPOPROTEIN DIACYLGLYCERYL TRANSFERASE"/>
    <property type="match status" value="1"/>
</dbReference>
<feature type="transmembrane region" description="Helical" evidence="7">
    <location>
        <begin position="201"/>
        <end position="219"/>
    </location>
</feature>
<dbReference type="NCBIfam" id="TIGR00544">
    <property type="entry name" value="lgt"/>
    <property type="match status" value="1"/>
</dbReference>
<dbReference type="HAMAP" id="MF_01147">
    <property type="entry name" value="Lgt"/>
    <property type="match status" value="1"/>
</dbReference>
<dbReference type="EMBL" id="UHIO01000001">
    <property type="protein sequence ID" value="SUP41261.1"/>
    <property type="molecule type" value="Genomic_DNA"/>
</dbReference>
<evidence type="ECO:0000256" key="3">
    <source>
        <dbReference type="ARBA" id="ARBA00022679"/>
    </source>
</evidence>
<evidence type="ECO:0000256" key="5">
    <source>
        <dbReference type="ARBA" id="ARBA00022989"/>
    </source>
</evidence>
<comment type="similarity">
    <text evidence="1 7">Belongs to the Lgt family.</text>
</comment>
<reference evidence="9 10" key="1">
    <citation type="submission" date="2018-06" db="EMBL/GenBank/DDBJ databases">
        <authorList>
            <consortium name="Pathogen Informatics"/>
            <person name="Doyle S."/>
        </authorList>
    </citation>
    <scope>NUCLEOTIDE SEQUENCE [LARGE SCALE GENOMIC DNA]</scope>
    <source>
        <strain evidence="9 10">NCTC12020</strain>
    </source>
</reference>
<dbReference type="Pfam" id="PF01790">
    <property type="entry name" value="LGT"/>
    <property type="match status" value="1"/>
</dbReference>
<evidence type="ECO:0000256" key="4">
    <source>
        <dbReference type="ARBA" id="ARBA00022692"/>
    </source>
</evidence>
<dbReference type="RefSeq" id="WP_115309770.1">
    <property type="nucleotide sequence ID" value="NZ_UHIO01000001.1"/>
</dbReference>
<keyword evidence="9" id="KW-0449">Lipoprotein</keyword>
<comment type="pathway">
    <text evidence="7">Protein modification; lipoprotein biosynthesis (diacylglyceryl transfer).</text>
</comment>
<organism evidence="9 10">
    <name type="scientific">Veillonella criceti</name>
    <dbReference type="NCBI Taxonomy" id="103891"/>
    <lineage>
        <taxon>Bacteria</taxon>
        <taxon>Bacillati</taxon>
        <taxon>Bacillota</taxon>
        <taxon>Negativicutes</taxon>
        <taxon>Veillonellales</taxon>
        <taxon>Veillonellaceae</taxon>
        <taxon>Veillonella</taxon>
    </lineage>
</organism>
<dbReference type="UniPathway" id="UPA00664"/>